<accession>A0AAU9ILF9</accession>
<evidence type="ECO:0008006" key="4">
    <source>
        <dbReference type="Google" id="ProtNLM"/>
    </source>
</evidence>
<feature type="compositionally biased region" description="Polar residues" evidence="1">
    <location>
        <begin position="125"/>
        <end position="139"/>
    </location>
</feature>
<dbReference type="AlphaFoldDB" id="A0AAU9ILF9"/>
<proteinExistence type="predicted"/>
<name>A0AAU9ILF9_9CILI</name>
<keyword evidence="3" id="KW-1185">Reference proteome</keyword>
<feature type="compositionally biased region" description="Basic and acidic residues" evidence="1">
    <location>
        <begin position="152"/>
        <end position="164"/>
    </location>
</feature>
<dbReference type="EMBL" id="CAJZBQ010000013">
    <property type="protein sequence ID" value="CAG9314898.1"/>
    <property type="molecule type" value="Genomic_DNA"/>
</dbReference>
<sequence length="318" mass="36786">MDSAEAKAEKKSSKKRSTFKLIKDLSKKEFTLRGFTFRQIHQDFYQCVTCSEELNYALIPAHTKNHQKPNEKASKKLNPNFTEILEYEVPNKGLVYVKTLAKKPKNKSSKFVELNQTQNEEEYCSDNSNSEASQGSSDPYSEAADTENSSEDSPKIKTEATTKKVSEETIRKKINLSDDDSLTSSSGDSTRNWTADIIDRERNVDFYNCSCGAKFHSYRKFKTHCSMKKSTCQRCGEISFCRAAMKSHYVICLTQELREIKWGQKSMIPHPIYLRGVEEAIRKTYAVMKKDIDTVKEEEKKEEVEYTWLPRKKRSKYQ</sequence>
<dbReference type="Proteomes" id="UP001162131">
    <property type="component" value="Unassembled WGS sequence"/>
</dbReference>
<protein>
    <recommendedName>
        <fullName evidence="4">C2H2-type domain-containing protein</fullName>
    </recommendedName>
</protein>
<reference evidence="2" key="1">
    <citation type="submission" date="2021-09" db="EMBL/GenBank/DDBJ databases">
        <authorList>
            <consortium name="AG Swart"/>
            <person name="Singh M."/>
            <person name="Singh A."/>
            <person name="Seah K."/>
            <person name="Emmerich C."/>
        </authorList>
    </citation>
    <scope>NUCLEOTIDE SEQUENCE</scope>
    <source>
        <strain evidence="2">ATCC30299</strain>
    </source>
</reference>
<feature type="region of interest" description="Disordered" evidence="1">
    <location>
        <begin position="118"/>
        <end position="164"/>
    </location>
</feature>
<comment type="caution">
    <text evidence="2">The sequence shown here is derived from an EMBL/GenBank/DDBJ whole genome shotgun (WGS) entry which is preliminary data.</text>
</comment>
<evidence type="ECO:0000256" key="1">
    <source>
        <dbReference type="SAM" id="MobiDB-lite"/>
    </source>
</evidence>
<organism evidence="2 3">
    <name type="scientific">Blepharisma stoltei</name>
    <dbReference type="NCBI Taxonomy" id="1481888"/>
    <lineage>
        <taxon>Eukaryota</taxon>
        <taxon>Sar</taxon>
        <taxon>Alveolata</taxon>
        <taxon>Ciliophora</taxon>
        <taxon>Postciliodesmatophora</taxon>
        <taxon>Heterotrichea</taxon>
        <taxon>Heterotrichida</taxon>
        <taxon>Blepharismidae</taxon>
        <taxon>Blepharisma</taxon>
    </lineage>
</organism>
<gene>
    <name evidence="2" type="ORF">BSTOLATCC_MIC12681</name>
</gene>
<evidence type="ECO:0000313" key="3">
    <source>
        <dbReference type="Proteomes" id="UP001162131"/>
    </source>
</evidence>
<evidence type="ECO:0000313" key="2">
    <source>
        <dbReference type="EMBL" id="CAG9314898.1"/>
    </source>
</evidence>